<feature type="binding site" evidence="2">
    <location>
        <position position="58"/>
    </location>
    <ligand>
        <name>substrate</name>
    </ligand>
</feature>
<keyword evidence="4" id="KW-1185">Reference proteome</keyword>
<organism evidence="3 4">
    <name type="scientific">Tepidibacter thalassicus DSM 15285</name>
    <dbReference type="NCBI Taxonomy" id="1123350"/>
    <lineage>
        <taxon>Bacteria</taxon>
        <taxon>Bacillati</taxon>
        <taxon>Bacillota</taxon>
        <taxon>Clostridia</taxon>
        <taxon>Peptostreptococcales</taxon>
        <taxon>Peptostreptococcaceae</taxon>
        <taxon>Tepidibacter</taxon>
    </lineage>
</organism>
<gene>
    <name evidence="3" type="ORF">SAMN02744040_01471</name>
</gene>
<feature type="binding site" evidence="2">
    <location>
        <begin position="8"/>
        <end position="15"/>
    </location>
    <ligand>
        <name>substrate</name>
    </ligand>
</feature>
<dbReference type="GO" id="GO:0016791">
    <property type="term" value="F:phosphatase activity"/>
    <property type="evidence" value="ECO:0007669"/>
    <property type="project" value="TreeGrafter"/>
</dbReference>
<dbReference type="OrthoDB" id="7925971at2"/>
<evidence type="ECO:0000313" key="3">
    <source>
        <dbReference type="EMBL" id="SHH28636.1"/>
    </source>
</evidence>
<dbReference type="Pfam" id="PF00300">
    <property type="entry name" value="His_Phos_1"/>
    <property type="match status" value="1"/>
</dbReference>
<proteinExistence type="predicted"/>
<reference evidence="4" key="1">
    <citation type="submission" date="2016-11" db="EMBL/GenBank/DDBJ databases">
        <authorList>
            <person name="Varghese N."/>
            <person name="Submissions S."/>
        </authorList>
    </citation>
    <scope>NUCLEOTIDE SEQUENCE [LARGE SCALE GENOMIC DNA]</scope>
    <source>
        <strain evidence="4">DSM 15285</strain>
    </source>
</reference>
<dbReference type="InterPro" id="IPR013078">
    <property type="entry name" value="His_Pase_superF_clade-1"/>
</dbReference>
<dbReference type="Proteomes" id="UP000242520">
    <property type="component" value="Unassembled WGS sequence"/>
</dbReference>
<name>A0A1M5RQX8_9FIRM</name>
<dbReference type="RefSeq" id="WP_072725136.1">
    <property type="nucleotide sequence ID" value="NZ_FQXH01000014.1"/>
</dbReference>
<dbReference type="PANTHER" id="PTHR48100:SF1">
    <property type="entry name" value="HISTIDINE PHOSPHATASE FAMILY PROTEIN-RELATED"/>
    <property type="match status" value="1"/>
</dbReference>
<feature type="active site" description="Tele-phosphohistidine intermediate" evidence="1">
    <location>
        <position position="9"/>
    </location>
</feature>
<evidence type="ECO:0000313" key="4">
    <source>
        <dbReference type="Proteomes" id="UP000242520"/>
    </source>
</evidence>
<accession>A0A1M5RQX8</accession>
<dbReference type="InterPro" id="IPR029033">
    <property type="entry name" value="His_PPase_superfam"/>
</dbReference>
<dbReference type="Gene3D" id="3.40.50.1240">
    <property type="entry name" value="Phosphoglycerate mutase-like"/>
    <property type="match status" value="1"/>
</dbReference>
<dbReference type="CDD" id="cd07067">
    <property type="entry name" value="HP_PGM_like"/>
    <property type="match status" value="1"/>
</dbReference>
<evidence type="ECO:0000256" key="2">
    <source>
        <dbReference type="PIRSR" id="PIRSR613078-2"/>
    </source>
</evidence>
<dbReference type="AlphaFoldDB" id="A0A1M5RQX8"/>
<dbReference type="EMBL" id="FQXH01000014">
    <property type="protein sequence ID" value="SHH28636.1"/>
    <property type="molecule type" value="Genomic_DNA"/>
</dbReference>
<evidence type="ECO:0000256" key="1">
    <source>
        <dbReference type="PIRSR" id="PIRSR613078-1"/>
    </source>
</evidence>
<dbReference type="STRING" id="1123350.SAMN02744040_01471"/>
<dbReference type="PANTHER" id="PTHR48100">
    <property type="entry name" value="BROAD-SPECIFICITY PHOSPHATASE YOR283W-RELATED"/>
    <property type="match status" value="1"/>
</dbReference>
<protein>
    <submittedName>
        <fullName evidence="3">Alpha-ribazole phosphatase</fullName>
    </submittedName>
</protein>
<dbReference type="GO" id="GO:0005737">
    <property type="term" value="C:cytoplasm"/>
    <property type="evidence" value="ECO:0007669"/>
    <property type="project" value="TreeGrafter"/>
</dbReference>
<feature type="active site" description="Proton donor/acceptor" evidence="1">
    <location>
        <position position="82"/>
    </location>
</feature>
<dbReference type="SUPFAM" id="SSF53254">
    <property type="entry name" value="Phosphoglycerate mutase-like"/>
    <property type="match status" value="1"/>
</dbReference>
<sequence length="201" mass="23541">MVKFIFVRHGTTVDNENMRLAGFIDSKLSDIGKEQVKKTSIRLRDEKIDCIYSSPLSRAVETAREIANLKNLEIKICDNFREMNFGDFDGLTFKEIQDSYEDEFNKLKKYRFKYRFPNGENMIEFHSRVSNEIDNIIKKHDKQTILIVAHSGVIRSSLSHLLSKDHIYHWNFKVDNCSITIVEVIDSFAIIHSLNNIEHLR</sequence>
<dbReference type="InterPro" id="IPR050275">
    <property type="entry name" value="PGM_Phosphatase"/>
</dbReference>
<dbReference type="SMART" id="SM00855">
    <property type="entry name" value="PGAM"/>
    <property type="match status" value="1"/>
</dbReference>